<dbReference type="AlphaFoldDB" id="A0A4U5VAJ6"/>
<feature type="compositionally biased region" description="Basic and acidic residues" evidence="7">
    <location>
        <begin position="73"/>
        <end position="82"/>
    </location>
</feature>
<evidence type="ECO:0000259" key="9">
    <source>
        <dbReference type="Pfam" id="PF15920"/>
    </source>
</evidence>
<feature type="domain" description="JMY/WHAMM N-terminal" evidence="9">
    <location>
        <begin position="7"/>
        <end position="57"/>
    </location>
</feature>
<keyword evidence="3" id="KW-0963">Cytoplasm</keyword>
<comment type="subcellular location">
    <subcellularLocation>
        <location evidence="2">Cytoplasm</location>
    </subcellularLocation>
    <subcellularLocation>
        <location evidence="1">Endomembrane system</location>
    </subcellularLocation>
</comment>
<dbReference type="PANTHER" id="PTHR23330">
    <property type="entry name" value="P300 TRANSCRIPTIONAL COFACTOR JMY-RELATED"/>
    <property type="match status" value="1"/>
</dbReference>
<dbReference type="InterPro" id="IPR031738">
    <property type="entry name" value="JMY/WHAMM"/>
</dbReference>
<dbReference type="Pfam" id="PF15920">
    <property type="entry name" value="WHAMM-JMY_N"/>
    <property type="match status" value="2"/>
</dbReference>
<name>A0A4U5VAJ6_COLLU</name>
<dbReference type="GO" id="GO:0012505">
    <property type="term" value="C:endomembrane system"/>
    <property type="evidence" value="ECO:0007669"/>
    <property type="project" value="UniProtKB-SubCell"/>
</dbReference>
<sequence>MSFTMEDNLESEWVSVRPKVFDEKERHKFVFIVAWNDIEGKFAITCHNRTVQRRSAFLDPAASAASAATAENTKTKKDEAKVRPHSVPKGKPATKPLKVGGSKTTDALASCWDVVTPKLLDIEILDPAVDVPLSPDELPDSPGDLESNGREDFSWAGLFSFQDLRAAHLQLCAVNSDLEPCLPSFPEEQSGVWTVLFGAPGVSQRETDALCYQLQVYLGHALDTCGWKILSQVLFSEGDDTEEYYESLSELRQKGYEDSLERAKRRMQEVLDKHKAMDSMVELLQVYPEEDDAYGELLEATTQLYHYLLQPFRDMRELAMLRRQQIKVIHTHTHRFRYHLLQGLI</sequence>
<evidence type="ECO:0000259" key="8">
    <source>
        <dbReference type="Pfam" id="PF15871"/>
    </source>
</evidence>
<evidence type="ECO:0000256" key="7">
    <source>
        <dbReference type="SAM" id="MobiDB-lite"/>
    </source>
</evidence>
<dbReference type="GO" id="GO:0003713">
    <property type="term" value="F:transcription coactivator activity"/>
    <property type="evidence" value="ECO:0007669"/>
    <property type="project" value="TreeGrafter"/>
</dbReference>
<gene>
    <name evidence="10" type="ORF">D9C73_018326</name>
</gene>
<dbReference type="GO" id="GO:0005737">
    <property type="term" value="C:cytoplasm"/>
    <property type="evidence" value="ECO:0007669"/>
    <property type="project" value="UniProtKB-SubCell"/>
</dbReference>
<dbReference type="GO" id="GO:0003779">
    <property type="term" value="F:actin binding"/>
    <property type="evidence" value="ECO:0007669"/>
    <property type="project" value="UniProtKB-KW"/>
</dbReference>
<feature type="domain" description="JMY/WHAMM N-terminal" evidence="9">
    <location>
        <begin position="146"/>
        <end position="245"/>
    </location>
</feature>
<dbReference type="Proteomes" id="UP000298787">
    <property type="component" value="Chromosome 16"/>
</dbReference>
<dbReference type="PANTHER" id="PTHR23330:SF8">
    <property type="entry name" value="JUNCTION-MEDIATING AND -REGULATORY PROTEIN"/>
    <property type="match status" value="1"/>
</dbReference>
<organism evidence="10 11">
    <name type="scientific">Collichthys lucidus</name>
    <name type="common">Big head croaker</name>
    <name type="synonym">Sciaena lucida</name>
    <dbReference type="NCBI Taxonomy" id="240159"/>
    <lineage>
        <taxon>Eukaryota</taxon>
        <taxon>Metazoa</taxon>
        <taxon>Chordata</taxon>
        <taxon>Craniata</taxon>
        <taxon>Vertebrata</taxon>
        <taxon>Euteleostomi</taxon>
        <taxon>Actinopterygii</taxon>
        <taxon>Neopterygii</taxon>
        <taxon>Teleostei</taxon>
        <taxon>Neoteleostei</taxon>
        <taxon>Acanthomorphata</taxon>
        <taxon>Eupercaria</taxon>
        <taxon>Sciaenidae</taxon>
        <taxon>Collichthys</taxon>
    </lineage>
</organism>
<dbReference type="GO" id="GO:0070060">
    <property type="term" value="P:'de novo' actin filament nucleation"/>
    <property type="evidence" value="ECO:0007669"/>
    <property type="project" value="TreeGrafter"/>
</dbReference>
<evidence type="ECO:0000256" key="4">
    <source>
        <dbReference type="ARBA" id="ARBA00023054"/>
    </source>
</evidence>
<protein>
    <submittedName>
        <fullName evidence="10">Junction-mediating and-regulatory protein</fullName>
    </submittedName>
</protein>
<keyword evidence="11" id="KW-1185">Reference proteome</keyword>
<dbReference type="GO" id="GO:0043065">
    <property type="term" value="P:positive regulation of apoptotic process"/>
    <property type="evidence" value="ECO:0007669"/>
    <property type="project" value="TreeGrafter"/>
</dbReference>
<dbReference type="STRING" id="240159.A0A4U5VAJ6"/>
<dbReference type="EMBL" id="CM014093">
    <property type="protein sequence ID" value="TKS84906.1"/>
    <property type="molecule type" value="Genomic_DNA"/>
</dbReference>
<reference evidence="10 11" key="1">
    <citation type="submission" date="2019-01" db="EMBL/GenBank/DDBJ databases">
        <title>Genome Assembly of Collichthys lucidus.</title>
        <authorList>
            <person name="Cai M."/>
            <person name="Xiao S."/>
        </authorList>
    </citation>
    <scope>NUCLEOTIDE SEQUENCE [LARGE SCALE GENOMIC DNA]</scope>
    <source>
        <strain evidence="10">JT15FE1705JMU</strain>
        <tissue evidence="10">Muscle</tissue>
    </source>
</reference>
<dbReference type="Pfam" id="PF15871">
    <property type="entry name" value="JMY"/>
    <property type="match status" value="1"/>
</dbReference>
<evidence type="ECO:0000313" key="11">
    <source>
        <dbReference type="Proteomes" id="UP000298787"/>
    </source>
</evidence>
<accession>A0A4U5VAJ6</accession>
<keyword evidence="4 6" id="KW-0175">Coiled coil</keyword>
<evidence type="ECO:0000256" key="2">
    <source>
        <dbReference type="ARBA" id="ARBA00004496"/>
    </source>
</evidence>
<evidence type="ECO:0000256" key="5">
    <source>
        <dbReference type="ARBA" id="ARBA00023203"/>
    </source>
</evidence>
<evidence type="ECO:0000256" key="1">
    <source>
        <dbReference type="ARBA" id="ARBA00004308"/>
    </source>
</evidence>
<feature type="domain" description="JMY/WHAMM middle" evidence="8">
    <location>
        <begin position="246"/>
        <end position="328"/>
    </location>
</feature>
<feature type="region of interest" description="Disordered" evidence="7">
    <location>
        <begin position="65"/>
        <end position="101"/>
    </location>
</feature>
<keyword evidence="5" id="KW-0009">Actin-binding</keyword>
<evidence type="ECO:0000256" key="6">
    <source>
        <dbReference type="SAM" id="Coils"/>
    </source>
</evidence>
<proteinExistence type="predicted"/>
<dbReference type="GO" id="GO:0072332">
    <property type="term" value="P:intrinsic apoptotic signaling pathway by p53 class mediator"/>
    <property type="evidence" value="ECO:0007669"/>
    <property type="project" value="TreeGrafter"/>
</dbReference>
<feature type="coiled-coil region" evidence="6">
    <location>
        <begin position="253"/>
        <end position="280"/>
    </location>
</feature>
<dbReference type="GO" id="GO:0071933">
    <property type="term" value="F:Arp2/3 complex binding"/>
    <property type="evidence" value="ECO:0007669"/>
    <property type="project" value="TreeGrafter"/>
</dbReference>
<dbReference type="GO" id="GO:0034314">
    <property type="term" value="P:Arp2/3 complex-mediated actin nucleation"/>
    <property type="evidence" value="ECO:0007669"/>
    <property type="project" value="TreeGrafter"/>
</dbReference>
<evidence type="ECO:0000313" key="10">
    <source>
        <dbReference type="EMBL" id="TKS84906.1"/>
    </source>
</evidence>
<dbReference type="InterPro" id="IPR031808">
    <property type="entry name" value="JMY/WHAMM_N"/>
</dbReference>
<dbReference type="GO" id="GO:0005634">
    <property type="term" value="C:nucleus"/>
    <property type="evidence" value="ECO:0007669"/>
    <property type="project" value="TreeGrafter"/>
</dbReference>
<evidence type="ECO:0000256" key="3">
    <source>
        <dbReference type="ARBA" id="ARBA00022490"/>
    </source>
</evidence>